<sequence length="101" mass="11146">MLNGLLGAGGGMVVVPMLNKRIDRKKAHATSVSIILPICISSAWSYLQAGKVTFLDVQPYIWWGVLGSILGAWLLPRIDDKLLKKAFSLLMIWAGVRLLLR</sequence>
<name>A0A9D0ZIP6_9FIRM</name>
<evidence type="ECO:0000313" key="7">
    <source>
        <dbReference type="EMBL" id="HIQ80994.1"/>
    </source>
</evidence>
<comment type="similarity">
    <text evidence="2 6">Belongs to the 4-toluene sulfonate uptake permease (TSUP) (TC 2.A.102) family.</text>
</comment>
<comment type="subcellular location">
    <subcellularLocation>
        <location evidence="6">Cell membrane</location>
        <topology evidence="6">Multi-pass membrane protein</topology>
    </subcellularLocation>
    <subcellularLocation>
        <location evidence="1">Membrane</location>
        <topology evidence="1">Multi-pass membrane protein</topology>
    </subcellularLocation>
</comment>
<evidence type="ECO:0000313" key="8">
    <source>
        <dbReference type="Proteomes" id="UP000886787"/>
    </source>
</evidence>
<feature type="transmembrane region" description="Helical" evidence="6">
    <location>
        <begin position="59"/>
        <end position="75"/>
    </location>
</feature>
<dbReference type="Pfam" id="PF01925">
    <property type="entry name" value="TauE"/>
    <property type="match status" value="1"/>
</dbReference>
<keyword evidence="6" id="KW-1003">Cell membrane</keyword>
<evidence type="ECO:0000256" key="5">
    <source>
        <dbReference type="ARBA" id="ARBA00023136"/>
    </source>
</evidence>
<dbReference type="EMBL" id="DVFW01000031">
    <property type="protein sequence ID" value="HIQ80994.1"/>
    <property type="molecule type" value="Genomic_DNA"/>
</dbReference>
<evidence type="ECO:0000256" key="6">
    <source>
        <dbReference type="RuleBase" id="RU363041"/>
    </source>
</evidence>
<accession>A0A9D0ZIP6</accession>
<dbReference type="PANTHER" id="PTHR43701:SF2">
    <property type="entry name" value="MEMBRANE TRANSPORTER PROTEIN YJNA-RELATED"/>
    <property type="match status" value="1"/>
</dbReference>
<evidence type="ECO:0000256" key="2">
    <source>
        <dbReference type="ARBA" id="ARBA00009142"/>
    </source>
</evidence>
<reference evidence="7" key="1">
    <citation type="submission" date="2020-10" db="EMBL/GenBank/DDBJ databases">
        <authorList>
            <person name="Gilroy R."/>
        </authorList>
    </citation>
    <scope>NUCLEOTIDE SEQUENCE</scope>
    <source>
        <strain evidence="7">ChiSjej1B19-3389</strain>
    </source>
</reference>
<keyword evidence="5 6" id="KW-0472">Membrane</keyword>
<keyword evidence="3 6" id="KW-0812">Transmembrane</keyword>
<evidence type="ECO:0000256" key="4">
    <source>
        <dbReference type="ARBA" id="ARBA00022989"/>
    </source>
</evidence>
<dbReference type="PANTHER" id="PTHR43701">
    <property type="entry name" value="MEMBRANE TRANSPORTER PROTEIN MJ0441-RELATED"/>
    <property type="match status" value="1"/>
</dbReference>
<gene>
    <name evidence="7" type="ORF">IAD32_06895</name>
</gene>
<evidence type="ECO:0000256" key="1">
    <source>
        <dbReference type="ARBA" id="ARBA00004141"/>
    </source>
</evidence>
<keyword evidence="4 6" id="KW-1133">Transmembrane helix</keyword>
<comment type="caution">
    <text evidence="7">The sequence shown here is derived from an EMBL/GenBank/DDBJ whole genome shotgun (WGS) entry which is preliminary data.</text>
</comment>
<organism evidence="7 8">
    <name type="scientific">Candidatus Scatavimonas merdigallinarum</name>
    <dbReference type="NCBI Taxonomy" id="2840914"/>
    <lineage>
        <taxon>Bacteria</taxon>
        <taxon>Bacillati</taxon>
        <taxon>Bacillota</taxon>
        <taxon>Clostridia</taxon>
        <taxon>Eubacteriales</taxon>
        <taxon>Oscillospiraceae</taxon>
        <taxon>Oscillospiraceae incertae sedis</taxon>
        <taxon>Candidatus Scatavimonas</taxon>
    </lineage>
</organism>
<protein>
    <recommendedName>
        <fullName evidence="6">Probable membrane transporter protein</fullName>
    </recommendedName>
</protein>
<evidence type="ECO:0000256" key="3">
    <source>
        <dbReference type="ARBA" id="ARBA00022692"/>
    </source>
</evidence>
<dbReference type="InterPro" id="IPR051598">
    <property type="entry name" value="TSUP/Inactive_protease-like"/>
</dbReference>
<feature type="transmembrane region" description="Helical" evidence="6">
    <location>
        <begin position="27"/>
        <end position="47"/>
    </location>
</feature>
<dbReference type="InterPro" id="IPR002781">
    <property type="entry name" value="TM_pro_TauE-like"/>
</dbReference>
<proteinExistence type="inferred from homology"/>
<dbReference type="GO" id="GO:0005886">
    <property type="term" value="C:plasma membrane"/>
    <property type="evidence" value="ECO:0007669"/>
    <property type="project" value="UniProtKB-SubCell"/>
</dbReference>
<dbReference type="Proteomes" id="UP000886787">
    <property type="component" value="Unassembled WGS sequence"/>
</dbReference>
<dbReference type="AlphaFoldDB" id="A0A9D0ZIP6"/>
<reference evidence="7" key="2">
    <citation type="journal article" date="2021" name="PeerJ">
        <title>Extensive microbial diversity within the chicken gut microbiome revealed by metagenomics and culture.</title>
        <authorList>
            <person name="Gilroy R."/>
            <person name="Ravi A."/>
            <person name="Getino M."/>
            <person name="Pursley I."/>
            <person name="Horton D.L."/>
            <person name="Alikhan N.F."/>
            <person name="Baker D."/>
            <person name="Gharbi K."/>
            <person name="Hall N."/>
            <person name="Watson M."/>
            <person name="Adriaenssens E.M."/>
            <person name="Foster-Nyarko E."/>
            <person name="Jarju S."/>
            <person name="Secka A."/>
            <person name="Antonio M."/>
            <person name="Oren A."/>
            <person name="Chaudhuri R.R."/>
            <person name="La Ragione R."/>
            <person name="Hildebrand F."/>
            <person name="Pallen M.J."/>
        </authorList>
    </citation>
    <scope>NUCLEOTIDE SEQUENCE</scope>
    <source>
        <strain evidence="7">ChiSjej1B19-3389</strain>
    </source>
</reference>